<dbReference type="PANTHER" id="PTHR48090:SF3">
    <property type="entry name" value="UNDECAPRENYL-PHOSPHATE 4-DEOXY-4-FORMAMIDO-L-ARABINOSE TRANSFERASE"/>
    <property type="match status" value="1"/>
</dbReference>
<evidence type="ECO:0000256" key="7">
    <source>
        <dbReference type="ARBA" id="ARBA00023136"/>
    </source>
</evidence>
<dbReference type="GO" id="GO:0016757">
    <property type="term" value="F:glycosyltransferase activity"/>
    <property type="evidence" value="ECO:0007669"/>
    <property type="project" value="UniProtKB-KW"/>
</dbReference>
<dbReference type="Pfam" id="PF00535">
    <property type="entry name" value="Glycos_transf_2"/>
    <property type="match status" value="1"/>
</dbReference>
<comment type="caution">
    <text evidence="10">The sequence shown here is derived from an EMBL/GenBank/DDBJ whole genome shotgun (WGS) entry which is preliminary data.</text>
</comment>
<keyword evidence="5" id="KW-0448">Lipopolysaccharide biosynthesis</keyword>
<feature type="transmembrane region" description="Helical" evidence="8">
    <location>
        <begin position="242"/>
        <end position="267"/>
    </location>
</feature>
<feature type="domain" description="Glycosyltransferase 2-like" evidence="9">
    <location>
        <begin position="14"/>
        <end position="157"/>
    </location>
</feature>
<organism evidence="10 11">
    <name type="scientific">Dulcicalothrix desertica PCC 7102</name>
    <dbReference type="NCBI Taxonomy" id="232991"/>
    <lineage>
        <taxon>Bacteria</taxon>
        <taxon>Bacillati</taxon>
        <taxon>Cyanobacteriota</taxon>
        <taxon>Cyanophyceae</taxon>
        <taxon>Nostocales</taxon>
        <taxon>Calotrichaceae</taxon>
        <taxon>Dulcicalothrix</taxon>
    </lineage>
</organism>
<dbReference type="AlphaFoldDB" id="A0A3S1CQT0"/>
<dbReference type="InterPro" id="IPR050256">
    <property type="entry name" value="Glycosyltransferase_2"/>
</dbReference>
<dbReference type="GO" id="GO:0009103">
    <property type="term" value="P:lipopolysaccharide biosynthetic process"/>
    <property type="evidence" value="ECO:0007669"/>
    <property type="project" value="UniProtKB-KW"/>
</dbReference>
<evidence type="ECO:0000256" key="5">
    <source>
        <dbReference type="ARBA" id="ARBA00022985"/>
    </source>
</evidence>
<evidence type="ECO:0000256" key="8">
    <source>
        <dbReference type="SAM" id="Phobius"/>
    </source>
</evidence>
<reference evidence="10" key="1">
    <citation type="submission" date="2018-12" db="EMBL/GenBank/DDBJ databases">
        <authorList>
            <person name="Will S."/>
            <person name="Neumann-Schaal M."/>
            <person name="Henke P."/>
        </authorList>
    </citation>
    <scope>NUCLEOTIDE SEQUENCE</scope>
    <source>
        <strain evidence="10">PCC 7102</strain>
    </source>
</reference>
<evidence type="ECO:0000256" key="3">
    <source>
        <dbReference type="ARBA" id="ARBA00022679"/>
    </source>
</evidence>
<keyword evidence="4 8" id="KW-0812">Transmembrane</keyword>
<keyword evidence="3" id="KW-0808">Transferase</keyword>
<keyword evidence="1" id="KW-1003">Cell membrane</keyword>
<keyword evidence="11" id="KW-1185">Reference proteome</keyword>
<feature type="transmembrane region" description="Helical" evidence="8">
    <location>
        <begin position="218"/>
        <end position="235"/>
    </location>
</feature>
<dbReference type="GO" id="GO:0005886">
    <property type="term" value="C:plasma membrane"/>
    <property type="evidence" value="ECO:0007669"/>
    <property type="project" value="TreeGrafter"/>
</dbReference>
<evidence type="ECO:0000256" key="1">
    <source>
        <dbReference type="ARBA" id="ARBA00022475"/>
    </source>
</evidence>
<accession>A0A3S1CQT0</accession>
<dbReference type="PANTHER" id="PTHR48090">
    <property type="entry name" value="UNDECAPRENYL-PHOSPHATE 4-DEOXY-4-FORMAMIDO-L-ARABINOSE TRANSFERASE-RELATED"/>
    <property type="match status" value="1"/>
</dbReference>
<keyword evidence="2" id="KW-0328">Glycosyltransferase</keyword>
<evidence type="ECO:0000259" key="9">
    <source>
        <dbReference type="Pfam" id="PF00535"/>
    </source>
</evidence>
<feature type="transmembrane region" description="Helical" evidence="8">
    <location>
        <begin position="273"/>
        <end position="297"/>
    </location>
</feature>
<sequence>MINLNMHRASPIIIIIPVFNDWECLNILIAKIDQVLHEENIDVDIYILNDCSTIAYHEIFDLCETKAINQIYMLDLKRNLGHQRAISIGLAFLEANVKCKAIVVMDSDGEDDPRDIPKLIYKCMEEKYEKIVFARRTQRSESVLFRLFYQMYKYAFKLLTGQYIDMGNFSIVPFISLQRIVIVSEIWNHYAAGILKARIPFTSIPCKRSCRIAGKSKMNFVSLVMHGLSAISIYGDIIGTKALIAAVMLMLLSILIIAIVYIVRIAVPDWAPYIAGISFIIFLQLATISFSFIFLILNGKNNFVFLPTRDFHYFVLGVKKLNSIDYIKNQHLT</sequence>
<evidence type="ECO:0000313" key="10">
    <source>
        <dbReference type="EMBL" id="RUT07590.1"/>
    </source>
</evidence>
<evidence type="ECO:0000313" key="11">
    <source>
        <dbReference type="Proteomes" id="UP000271624"/>
    </source>
</evidence>
<keyword evidence="6 8" id="KW-1133">Transmembrane helix</keyword>
<gene>
    <name evidence="10" type="ORF">DSM106972_018500</name>
</gene>
<evidence type="ECO:0000256" key="4">
    <source>
        <dbReference type="ARBA" id="ARBA00022692"/>
    </source>
</evidence>
<keyword evidence="7 8" id="KW-0472">Membrane</keyword>
<dbReference type="EMBL" id="RSCL01000004">
    <property type="protein sequence ID" value="RUT07590.1"/>
    <property type="molecule type" value="Genomic_DNA"/>
</dbReference>
<reference evidence="10" key="2">
    <citation type="journal article" date="2019" name="Genome Biol. Evol.">
        <title>Day and night: Metabolic profiles and evolutionary relationships of six axenic non-marine cyanobacteria.</title>
        <authorList>
            <person name="Will S.E."/>
            <person name="Henke P."/>
            <person name="Boedeker C."/>
            <person name="Huang S."/>
            <person name="Brinkmann H."/>
            <person name="Rohde M."/>
            <person name="Jarek M."/>
            <person name="Friedl T."/>
            <person name="Seufert S."/>
            <person name="Schumacher M."/>
            <person name="Overmann J."/>
            <person name="Neumann-Schaal M."/>
            <person name="Petersen J."/>
        </authorList>
    </citation>
    <scope>NUCLEOTIDE SEQUENCE [LARGE SCALE GENOMIC DNA]</scope>
    <source>
        <strain evidence="10">PCC 7102</strain>
    </source>
</reference>
<proteinExistence type="predicted"/>
<dbReference type="SUPFAM" id="SSF53448">
    <property type="entry name" value="Nucleotide-diphospho-sugar transferases"/>
    <property type="match status" value="1"/>
</dbReference>
<name>A0A3S1CQT0_9CYAN</name>
<protein>
    <recommendedName>
        <fullName evidence="9">Glycosyltransferase 2-like domain-containing protein</fullName>
    </recommendedName>
</protein>
<dbReference type="Gene3D" id="3.90.550.10">
    <property type="entry name" value="Spore Coat Polysaccharide Biosynthesis Protein SpsA, Chain A"/>
    <property type="match status" value="1"/>
</dbReference>
<evidence type="ECO:0000256" key="6">
    <source>
        <dbReference type="ARBA" id="ARBA00022989"/>
    </source>
</evidence>
<evidence type="ECO:0000256" key="2">
    <source>
        <dbReference type="ARBA" id="ARBA00022676"/>
    </source>
</evidence>
<dbReference type="Proteomes" id="UP000271624">
    <property type="component" value="Unassembled WGS sequence"/>
</dbReference>
<dbReference type="InterPro" id="IPR029044">
    <property type="entry name" value="Nucleotide-diphossugar_trans"/>
</dbReference>
<dbReference type="InterPro" id="IPR001173">
    <property type="entry name" value="Glyco_trans_2-like"/>
</dbReference>